<dbReference type="Proteomes" id="UP000676336">
    <property type="component" value="Unassembled WGS sequence"/>
</dbReference>
<dbReference type="AlphaFoldDB" id="A0A8S2ZHM3"/>
<gene>
    <name evidence="1" type="ORF">SMN809_LOCUS40569</name>
</gene>
<organism evidence="1 2">
    <name type="scientific">Rotaria magnacalcarata</name>
    <dbReference type="NCBI Taxonomy" id="392030"/>
    <lineage>
        <taxon>Eukaryota</taxon>
        <taxon>Metazoa</taxon>
        <taxon>Spiralia</taxon>
        <taxon>Gnathifera</taxon>
        <taxon>Rotifera</taxon>
        <taxon>Eurotatoria</taxon>
        <taxon>Bdelloidea</taxon>
        <taxon>Philodinida</taxon>
        <taxon>Philodinidae</taxon>
        <taxon>Rotaria</taxon>
    </lineage>
</organism>
<comment type="caution">
    <text evidence="1">The sequence shown here is derived from an EMBL/GenBank/DDBJ whole genome shotgun (WGS) entry which is preliminary data.</text>
</comment>
<dbReference type="EMBL" id="CAJOBI010112109">
    <property type="protein sequence ID" value="CAF4638055.1"/>
    <property type="molecule type" value="Genomic_DNA"/>
</dbReference>
<evidence type="ECO:0000313" key="2">
    <source>
        <dbReference type="Proteomes" id="UP000676336"/>
    </source>
</evidence>
<accession>A0A8S2ZHM3</accession>
<sequence length="47" mass="5489">TFILFELAQRQGWVQEPEVEPDDLSSKEWAEWNKIKLSAQIVVDNNS</sequence>
<feature type="non-terminal residue" evidence="1">
    <location>
        <position position="1"/>
    </location>
</feature>
<evidence type="ECO:0000313" key="1">
    <source>
        <dbReference type="EMBL" id="CAF4638055.1"/>
    </source>
</evidence>
<name>A0A8S2ZHM3_9BILA</name>
<proteinExistence type="predicted"/>
<reference evidence="1" key="1">
    <citation type="submission" date="2021-02" db="EMBL/GenBank/DDBJ databases">
        <authorList>
            <person name="Nowell W R."/>
        </authorList>
    </citation>
    <scope>NUCLEOTIDE SEQUENCE</scope>
</reference>
<protein>
    <submittedName>
        <fullName evidence="1">Uncharacterized protein</fullName>
    </submittedName>
</protein>